<accession>A0A1R3L1X8</accession>
<feature type="region of interest" description="Disordered" evidence="1">
    <location>
        <begin position="341"/>
        <end position="397"/>
    </location>
</feature>
<dbReference type="Proteomes" id="UP000187203">
    <property type="component" value="Unassembled WGS sequence"/>
</dbReference>
<feature type="compositionally biased region" description="Basic and acidic residues" evidence="1">
    <location>
        <begin position="369"/>
        <end position="380"/>
    </location>
</feature>
<comment type="caution">
    <text evidence="3">The sequence shown here is derived from an EMBL/GenBank/DDBJ whole genome shotgun (WGS) entry which is preliminary data.</text>
</comment>
<evidence type="ECO:0000259" key="2">
    <source>
        <dbReference type="Pfam" id="PF04230"/>
    </source>
</evidence>
<organism evidence="3 4">
    <name type="scientific">Corchorus olitorius</name>
    <dbReference type="NCBI Taxonomy" id="93759"/>
    <lineage>
        <taxon>Eukaryota</taxon>
        <taxon>Viridiplantae</taxon>
        <taxon>Streptophyta</taxon>
        <taxon>Embryophyta</taxon>
        <taxon>Tracheophyta</taxon>
        <taxon>Spermatophyta</taxon>
        <taxon>Magnoliopsida</taxon>
        <taxon>eudicotyledons</taxon>
        <taxon>Gunneridae</taxon>
        <taxon>Pentapetalae</taxon>
        <taxon>rosids</taxon>
        <taxon>malvids</taxon>
        <taxon>Malvales</taxon>
        <taxon>Malvaceae</taxon>
        <taxon>Grewioideae</taxon>
        <taxon>Apeibeae</taxon>
        <taxon>Corchorus</taxon>
    </lineage>
</organism>
<dbReference type="InterPro" id="IPR007345">
    <property type="entry name" value="Polysacch_pyruvyl_Trfase"/>
</dbReference>
<name>A0A1R3L1X8_9ROSI</name>
<gene>
    <name evidence="3" type="ORF">COLO4_01841</name>
</gene>
<dbReference type="Pfam" id="PF04230">
    <property type="entry name" value="PS_pyruv_trans"/>
    <property type="match status" value="1"/>
</dbReference>
<keyword evidence="3" id="KW-0808">Transferase</keyword>
<dbReference type="AlphaFoldDB" id="A0A1R3L1X8"/>
<dbReference type="PANTHER" id="PTHR36836">
    <property type="entry name" value="COLANIC ACID BIOSYNTHESIS PROTEIN WCAK"/>
    <property type="match status" value="1"/>
</dbReference>
<feature type="domain" description="Polysaccharide pyruvyl transferase" evidence="2">
    <location>
        <begin position="7"/>
        <end position="240"/>
    </location>
</feature>
<dbReference type="EMBL" id="AWUE01004507">
    <property type="protein sequence ID" value="OMP13352.1"/>
    <property type="molecule type" value="Genomic_DNA"/>
</dbReference>
<reference evidence="4" key="1">
    <citation type="submission" date="2013-09" db="EMBL/GenBank/DDBJ databases">
        <title>Corchorus olitorius genome sequencing.</title>
        <authorList>
            <person name="Alam M."/>
            <person name="Haque M.S."/>
            <person name="Islam M.S."/>
            <person name="Emdad E.M."/>
            <person name="Islam M.M."/>
            <person name="Ahmed B."/>
            <person name="Halim A."/>
            <person name="Hossen Q.M.M."/>
            <person name="Hossain M.Z."/>
            <person name="Ahmed R."/>
            <person name="Khan M.M."/>
            <person name="Islam R."/>
            <person name="Rashid M.M."/>
            <person name="Khan S.A."/>
            <person name="Rahman M.S."/>
            <person name="Alam M."/>
            <person name="Yahiya A.S."/>
            <person name="Khan M.S."/>
            <person name="Azam M.S."/>
            <person name="Haque T."/>
            <person name="Lashkar M.Z.H."/>
            <person name="Akhand A.I."/>
            <person name="Morshed G."/>
            <person name="Roy S."/>
            <person name="Uddin K.S."/>
            <person name="Rabeya T."/>
            <person name="Hossain A.S."/>
            <person name="Chowdhury A."/>
            <person name="Snigdha A.R."/>
            <person name="Mortoza M.S."/>
            <person name="Matin S.A."/>
            <person name="Hoque S.M.E."/>
            <person name="Islam M.K."/>
            <person name="Roy D.K."/>
            <person name="Haider R."/>
            <person name="Moosa M.M."/>
            <person name="Elias S.M."/>
            <person name="Hasan A.M."/>
            <person name="Jahan S."/>
            <person name="Shafiuddin M."/>
            <person name="Mahmood N."/>
            <person name="Shommy N.S."/>
        </authorList>
    </citation>
    <scope>NUCLEOTIDE SEQUENCE [LARGE SCALE GENOMIC DNA]</scope>
    <source>
        <strain evidence="4">cv. O-4</strain>
    </source>
</reference>
<evidence type="ECO:0000313" key="3">
    <source>
        <dbReference type="EMBL" id="OMP13352.1"/>
    </source>
</evidence>
<dbReference type="PANTHER" id="PTHR36836:SF1">
    <property type="entry name" value="COLANIC ACID BIOSYNTHESIS PROTEIN WCAK"/>
    <property type="match status" value="1"/>
</dbReference>
<evidence type="ECO:0000313" key="4">
    <source>
        <dbReference type="Proteomes" id="UP000187203"/>
    </source>
</evidence>
<evidence type="ECO:0000256" key="1">
    <source>
        <dbReference type="SAM" id="MobiDB-lite"/>
    </source>
</evidence>
<dbReference type="GO" id="GO:0016740">
    <property type="term" value="F:transferase activity"/>
    <property type="evidence" value="ECO:0007669"/>
    <property type="project" value="UniProtKB-KW"/>
</dbReference>
<proteinExistence type="predicted"/>
<keyword evidence="4" id="KW-1185">Reference proteome</keyword>
<protein>
    <submittedName>
        <fullName evidence="3">Polysaccharide pyruvyl transferase</fullName>
    </submittedName>
</protein>
<sequence length="446" mass="49477">MRKALRKADAIFDASGYTLGSGWPKQSGRILLDTIRLAKRYKKKIILMPQSFGPFNWGEADDSAFVDEVKKELTYPLKIYAREREGYDCLTSLGLNNVELSPDMVIRENLFPDANQIFAEKGDSTNEYPTRGSVGFIINKNVFRIGDPSAVFDLYAKILSKLIESGEKVYILNTSTADEDLVERVLGKVKDRQKVHMISGEYSSPELIDIIGRFKYVVASRYHSVVFAYRSGVPAVILGWARKYADLAALFQQQDYVFDIRSPNAAHILKGVEDMAANYESEAKRIKTGLEDVQASSVVLDALRRRAFCSGKPAVTRQRSVFIRCDQDFTPGFQIVEWDGPERHGWQTGGGSANPRRPGKFPGVSVIPPDDRVSATRDCPRLLGRSGPKPSGQESGHDVERWAHIMGNSSAGHCILYLKSRHCGRRAQAGIGPRPHRGGCDGSASA</sequence>